<feature type="non-terminal residue" evidence="1">
    <location>
        <position position="134"/>
    </location>
</feature>
<dbReference type="Pfam" id="PF03060">
    <property type="entry name" value="NMO"/>
    <property type="match status" value="1"/>
</dbReference>
<evidence type="ECO:0000313" key="2">
    <source>
        <dbReference type="Proteomes" id="UP001447188"/>
    </source>
</evidence>
<organism evidence="1 2">
    <name type="scientific">Discina gigas</name>
    <dbReference type="NCBI Taxonomy" id="1032678"/>
    <lineage>
        <taxon>Eukaryota</taxon>
        <taxon>Fungi</taxon>
        <taxon>Dikarya</taxon>
        <taxon>Ascomycota</taxon>
        <taxon>Pezizomycotina</taxon>
        <taxon>Pezizomycetes</taxon>
        <taxon>Pezizales</taxon>
        <taxon>Discinaceae</taxon>
        <taxon>Discina</taxon>
    </lineage>
</organism>
<comment type="caution">
    <text evidence="1">The sequence shown here is derived from an EMBL/GenBank/DDBJ whole genome shotgun (WGS) entry which is preliminary data.</text>
</comment>
<dbReference type="Proteomes" id="UP001447188">
    <property type="component" value="Unassembled WGS sequence"/>
</dbReference>
<accession>A0ABR3G2K9</accession>
<sequence>MPQPPLYTPLLDMLRCKYPILCMIDCHLVQAEFAATISNAGGLGCIKLGNKSGSEARQEIQAYRMLSREPFAVVLEPAATVRSHFNAQIEACVEAQIPIVMLPPGEWAAIERFKRAGVRVLQQIDQADQASFAL</sequence>
<dbReference type="Gene3D" id="3.20.20.70">
    <property type="entry name" value="Aldolase class I"/>
    <property type="match status" value="1"/>
</dbReference>
<protein>
    <submittedName>
        <fullName evidence="1">Uncharacterized protein</fullName>
    </submittedName>
</protein>
<dbReference type="SUPFAM" id="SSF51412">
    <property type="entry name" value="Inosine monophosphate dehydrogenase (IMPDH)"/>
    <property type="match status" value="1"/>
</dbReference>
<evidence type="ECO:0000313" key="1">
    <source>
        <dbReference type="EMBL" id="KAL0630165.1"/>
    </source>
</evidence>
<gene>
    <name evidence="1" type="ORF">Q9L58_010989</name>
</gene>
<dbReference type="InterPro" id="IPR013785">
    <property type="entry name" value="Aldolase_TIM"/>
</dbReference>
<proteinExistence type="predicted"/>
<reference evidence="1 2" key="1">
    <citation type="submission" date="2024-02" db="EMBL/GenBank/DDBJ databases">
        <title>Discinaceae phylogenomics.</title>
        <authorList>
            <person name="Dirks A.C."/>
            <person name="James T.Y."/>
        </authorList>
    </citation>
    <scope>NUCLEOTIDE SEQUENCE [LARGE SCALE GENOMIC DNA]</scope>
    <source>
        <strain evidence="1 2">ACD0624</strain>
    </source>
</reference>
<name>A0ABR3G2K9_9PEZI</name>
<dbReference type="EMBL" id="JBBBZM010001037">
    <property type="protein sequence ID" value="KAL0630165.1"/>
    <property type="molecule type" value="Genomic_DNA"/>
</dbReference>
<keyword evidence="2" id="KW-1185">Reference proteome</keyword>